<dbReference type="GO" id="GO:0009653">
    <property type="term" value="P:anatomical structure morphogenesis"/>
    <property type="evidence" value="ECO:0007669"/>
    <property type="project" value="TreeGrafter"/>
</dbReference>
<dbReference type="InterPro" id="IPR016024">
    <property type="entry name" value="ARM-type_fold"/>
</dbReference>
<feature type="compositionally biased region" description="Low complexity" evidence="1">
    <location>
        <begin position="478"/>
        <end position="508"/>
    </location>
</feature>
<dbReference type="SMART" id="SM00185">
    <property type="entry name" value="ARM"/>
    <property type="match status" value="4"/>
</dbReference>
<feature type="region of interest" description="Disordered" evidence="1">
    <location>
        <begin position="1271"/>
        <end position="1331"/>
    </location>
</feature>
<dbReference type="InterPro" id="IPR011333">
    <property type="entry name" value="SKP1/BTB/POZ_sf"/>
</dbReference>
<dbReference type="InterPro" id="IPR000225">
    <property type="entry name" value="Armadillo"/>
</dbReference>
<feature type="compositionally biased region" description="Polar residues" evidence="1">
    <location>
        <begin position="1117"/>
        <end position="1127"/>
    </location>
</feature>
<dbReference type="Pfam" id="PF24768">
    <property type="entry name" value="ARM_ARMC5"/>
    <property type="match status" value="1"/>
</dbReference>
<gene>
    <name evidence="3" type="ORF">Z043_111326</name>
</gene>
<dbReference type="Proteomes" id="UP000034805">
    <property type="component" value="Unassembled WGS sequence"/>
</dbReference>
<evidence type="ECO:0000313" key="3">
    <source>
        <dbReference type="EMBL" id="KPP69885.1"/>
    </source>
</evidence>
<dbReference type="SUPFAM" id="SSF48371">
    <property type="entry name" value="ARM repeat"/>
    <property type="match status" value="1"/>
</dbReference>
<evidence type="ECO:0000313" key="4">
    <source>
        <dbReference type="Proteomes" id="UP000034805"/>
    </source>
</evidence>
<feature type="domain" description="BTB" evidence="2">
    <location>
        <begin position="851"/>
        <end position="920"/>
    </location>
</feature>
<dbReference type="InterPro" id="IPR011989">
    <property type="entry name" value="ARM-like"/>
</dbReference>
<dbReference type="STRING" id="113540.ENSSFOP00015000771"/>
<name>A0A0P7U6K7_SCLFO</name>
<feature type="region of interest" description="Disordered" evidence="1">
    <location>
        <begin position="466"/>
        <end position="575"/>
    </location>
</feature>
<feature type="compositionally biased region" description="Basic and acidic residues" evidence="1">
    <location>
        <begin position="1294"/>
        <end position="1331"/>
    </location>
</feature>
<feature type="region of interest" description="Disordered" evidence="1">
    <location>
        <begin position="1086"/>
        <end position="1128"/>
    </location>
</feature>
<dbReference type="GO" id="GO:0005829">
    <property type="term" value="C:cytosol"/>
    <property type="evidence" value="ECO:0007669"/>
    <property type="project" value="TreeGrafter"/>
</dbReference>
<dbReference type="PANTHER" id="PTHR23312:SF8">
    <property type="entry name" value="ARMADILLO REPEAT-CONTAINING PROTEIN 5"/>
    <property type="match status" value="1"/>
</dbReference>
<feature type="compositionally biased region" description="Basic and acidic residues" evidence="1">
    <location>
        <begin position="1086"/>
        <end position="1098"/>
    </location>
</feature>
<dbReference type="PANTHER" id="PTHR23312">
    <property type="entry name" value="ARMC5 ARMADILLO REPEAT-CONTAINING -RELATED"/>
    <property type="match status" value="1"/>
</dbReference>
<feature type="compositionally biased region" description="Polar residues" evidence="1">
    <location>
        <begin position="510"/>
        <end position="534"/>
    </location>
</feature>
<evidence type="ECO:0000259" key="2">
    <source>
        <dbReference type="PROSITE" id="PS50097"/>
    </source>
</evidence>
<feature type="region of interest" description="Disordered" evidence="1">
    <location>
        <begin position="1018"/>
        <end position="1049"/>
    </location>
</feature>
<sequence length="1408" mass="151564">MENEKVAFSKSEASVAGPESSLSWCLSQLQKAESTVKGAGHSAEADAKESSRKARAALWRALVAIRTQHTKGGNAGVGRFRTRGGLSPLLKLLRRSTCDRKTLDLALSILANCCTESETRVEVRANVEILKNVTVETVRNRAARALGNLAIDPENSALIHSAGGVPLLLQCLPVSSLPLASPTLTSALSKTAQLECTQSAARALLYLSDTPSNRLSLLVQGAFPALAQLLAPEYPHALRRASLRALHELTKGCGVECAREAVRSGALTQLGDLALGGTEEPLAELALKILANLCSQGSLRPHIGSVGVIPKFVQEVKNDLPKSGLFFRALCLCCKEAVNRVKVKESGGLEVLMASLAVSQSHPFTRLAILAFVDFVYDEAALEHLQGLGLVSLLVARLVALAKGECSMAEASDTPSASSSSDPMSNSCFESFDFPPLEMSRKDEGGKEYGQESWLLSEGLISCEGELQAPSGSGEGEPGSSPATPLSDRLSLLTGLSTSMTSPTSCTPGLKSTSTSPCKQFPVSTSTPKSSLNYASVFRPTPPSPSKASSPKKKPRHILASSPTETPPTLKGPTYHHPYHPEPWTAESPILLLLSRFSQSVDPSSALINSGTISGLLYYLTHHTDPSSRCFRVLCRLSCNPNCLEGLVRTGSVALIWYRLCLQEGQEEKKGQTGRVKAKVRQLGNAVLNNLRVQGESSFGSGVLTHIMLSGSDTDKLYCTLALPLINRNKALLRKLLMDHGGLQLAFEALSSLGDDDDQIIGRWGALSSWLQTPQPPSFSHLCSLYFSLLTECLLNLLGCPTLELNMDIEFKSGSLPALSSPRLRKGQTAEPPPVKKQCPAPSCPYLDSKFDLIFLLDDSTQVPANTEAIAGDGEGEAGSEYFRALLRGGFWEARQNSGQRIPMKDVTSHMLLPVLHYLHGCSVSSAVEEEDQKADAQVRAGSGHCQILGALTCGVLRGWKQKRGMETDSYKEGLFPKTPLAEAMKGANMFLVSGLQRELEDLVVSVLLSLAGSQPLLPLPDTPSLPKGSDLPSLHKSQGRSEQDCRTQSVGESAVEIFSRTESEEQLSFEHVGKFKAPAEVKMRREEKGCDSKPESRHQRKPSFLIGTGCERGPDGQQTSQRSSALKSKRDGKACCVADDYSQLEIALGSWLNSELVFESDGKFGDVVSAAVDGGASDSSELQCASLWTLSPKMATKADCSLETLLNLRSGSGSKLLCRRDQRKNRQLETTTQLCHSSQCSFGSDLIDIYSDVCSCCCTHATPDAKFQRNLSQTSGRDSSTYSTTNQSSSDPKAARVAEPKAGKDARQVSREESVSAERPRLDSASDTGERSWPLGTCLPPLYRFAQLHGYTRLARTCLSVLLRPQRCSRRPPASVTADCLRQLAEQEDCVEGLKQDLLALAAQVLN</sequence>
<dbReference type="InterPro" id="IPR000210">
    <property type="entry name" value="BTB/POZ_dom"/>
</dbReference>
<feature type="region of interest" description="Disordered" evidence="1">
    <location>
        <begin position="820"/>
        <end position="839"/>
    </location>
</feature>
<dbReference type="Gene3D" id="1.25.10.10">
    <property type="entry name" value="Leucine-rich Repeat Variant"/>
    <property type="match status" value="1"/>
</dbReference>
<protein>
    <submittedName>
        <fullName evidence="3">Armadillo repeat-containing protein 5-like</fullName>
    </submittedName>
</protein>
<feature type="compositionally biased region" description="Low complexity" evidence="1">
    <location>
        <begin position="1280"/>
        <end position="1291"/>
    </location>
</feature>
<dbReference type="InterPro" id="IPR055445">
    <property type="entry name" value="ARM_ARMC5"/>
</dbReference>
<organism evidence="3 4">
    <name type="scientific">Scleropages formosus</name>
    <name type="common">Asian bonytongue</name>
    <name type="synonym">Osteoglossum formosum</name>
    <dbReference type="NCBI Taxonomy" id="113540"/>
    <lineage>
        <taxon>Eukaryota</taxon>
        <taxon>Metazoa</taxon>
        <taxon>Chordata</taxon>
        <taxon>Craniata</taxon>
        <taxon>Vertebrata</taxon>
        <taxon>Euteleostomi</taxon>
        <taxon>Actinopterygii</taxon>
        <taxon>Neopterygii</taxon>
        <taxon>Teleostei</taxon>
        <taxon>Osteoglossocephala</taxon>
        <taxon>Osteoglossomorpha</taxon>
        <taxon>Osteoglossiformes</taxon>
        <taxon>Osteoglossidae</taxon>
        <taxon>Scleropages</taxon>
    </lineage>
</organism>
<comment type="caution">
    <text evidence="3">The sequence shown here is derived from an EMBL/GenBank/DDBJ whole genome shotgun (WGS) entry which is preliminary data.</text>
</comment>
<accession>A0A0P7U6K7</accession>
<dbReference type="PROSITE" id="PS50097">
    <property type="entry name" value="BTB"/>
    <property type="match status" value="1"/>
</dbReference>
<evidence type="ECO:0000256" key="1">
    <source>
        <dbReference type="SAM" id="MobiDB-lite"/>
    </source>
</evidence>
<reference evidence="3 4" key="1">
    <citation type="submission" date="2015-08" db="EMBL/GenBank/DDBJ databases">
        <title>The genome of the Asian arowana (Scleropages formosus).</title>
        <authorList>
            <person name="Tan M.H."/>
            <person name="Gan H.M."/>
            <person name="Croft L.J."/>
            <person name="Austin C.M."/>
        </authorList>
    </citation>
    <scope>NUCLEOTIDE SEQUENCE [LARGE SCALE GENOMIC DNA]</scope>
    <source>
        <strain evidence="3">Aro1</strain>
    </source>
</reference>
<proteinExistence type="predicted"/>
<dbReference type="Gene3D" id="3.30.710.10">
    <property type="entry name" value="Potassium Channel Kv1.1, Chain A"/>
    <property type="match status" value="1"/>
</dbReference>
<dbReference type="EMBL" id="JARO02003734">
    <property type="protein sequence ID" value="KPP69885.1"/>
    <property type="molecule type" value="Genomic_DNA"/>
</dbReference>